<dbReference type="InParanoid" id="M4BNE1"/>
<evidence type="ECO:0000313" key="4">
    <source>
        <dbReference type="Proteomes" id="UP000011713"/>
    </source>
</evidence>
<keyword evidence="4" id="KW-1185">Reference proteome</keyword>
<sequence length="277" mass="30737">MNAFRVSAQRPTFDSHSLPGIGERAVHPTHVGGKCVGMQADPQLDAQKRQRRTGTLAERVPQTPMSSQTQGIHATSPDTGIDLCDDASPEASTHRTASSLARRATQEGVGGSAQAQEDLVSEVPRLHESFAHEQTALGQYVTDRKQLREILDQVQRTYEKSSTELARLLEQMNRLSSIDSVDKRLRKVEYNLSRLDGQVELLTKMQLAGTTSLLQAQAPSGPREKGHDMAQAIQLKHWVCAQLARKIECIGNALLRERPDEARTQLCLENGRHYICR</sequence>
<feature type="compositionally biased region" description="Polar residues" evidence="2">
    <location>
        <begin position="63"/>
        <end position="78"/>
    </location>
</feature>
<protein>
    <submittedName>
        <fullName evidence="3">Uncharacterized protein</fullName>
    </submittedName>
</protein>
<feature type="compositionally biased region" description="Polar residues" evidence="2">
    <location>
        <begin position="90"/>
        <end position="99"/>
    </location>
</feature>
<evidence type="ECO:0000256" key="1">
    <source>
        <dbReference type="SAM" id="Coils"/>
    </source>
</evidence>
<evidence type="ECO:0000256" key="2">
    <source>
        <dbReference type="SAM" id="MobiDB-lite"/>
    </source>
</evidence>
<name>M4BNE1_HYAAE</name>
<organism evidence="3 4">
    <name type="scientific">Hyaloperonospora arabidopsidis (strain Emoy2)</name>
    <name type="common">Downy mildew agent</name>
    <name type="synonym">Peronospora arabidopsidis</name>
    <dbReference type="NCBI Taxonomy" id="559515"/>
    <lineage>
        <taxon>Eukaryota</taxon>
        <taxon>Sar</taxon>
        <taxon>Stramenopiles</taxon>
        <taxon>Oomycota</taxon>
        <taxon>Peronosporomycetes</taxon>
        <taxon>Peronosporales</taxon>
        <taxon>Peronosporaceae</taxon>
        <taxon>Hyaloperonospora</taxon>
    </lineage>
</organism>
<feature type="region of interest" description="Disordered" evidence="2">
    <location>
        <begin position="44"/>
        <end position="116"/>
    </location>
</feature>
<reference evidence="4" key="1">
    <citation type="journal article" date="2010" name="Science">
        <title>Signatures of adaptation to obligate biotrophy in the Hyaloperonospora arabidopsidis genome.</title>
        <authorList>
            <person name="Baxter L."/>
            <person name="Tripathy S."/>
            <person name="Ishaque N."/>
            <person name="Boot N."/>
            <person name="Cabral A."/>
            <person name="Kemen E."/>
            <person name="Thines M."/>
            <person name="Ah-Fong A."/>
            <person name="Anderson R."/>
            <person name="Badejoko W."/>
            <person name="Bittner-Eddy P."/>
            <person name="Boore J.L."/>
            <person name="Chibucos M.C."/>
            <person name="Coates M."/>
            <person name="Dehal P."/>
            <person name="Delehaunty K."/>
            <person name="Dong S."/>
            <person name="Downton P."/>
            <person name="Dumas B."/>
            <person name="Fabro G."/>
            <person name="Fronick C."/>
            <person name="Fuerstenberg S.I."/>
            <person name="Fulton L."/>
            <person name="Gaulin E."/>
            <person name="Govers F."/>
            <person name="Hughes L."/>
            <person name="Humphray S."/>
            <person name="Jiang R.H."/>
            <person name="Judelson H."/>
            <person name="Kamoun S."/>
            <person name="Kyung K."/>
            <person name="Meijer H."/>
            <person name="Minx P."/>
            <person name="Morris P."/>
            <person name="Nelson J."/>
            <person name="Phuntumart V."/>
            <person name="Qutob D."/>
            <person name="Rehmany A."/>
            <person name="Rougon-Cardoso A."/>
            <person name="Ryden P."/>
            <person name="Torto-Alalibo T."/>
            <person name="Studholme D."/>
            <person name="Wang Y."/>
            <person name="Win J."/>
            <person name="Wood J."/>
            <person name="Clifton S.W."/>
            <person name="Rogers J."/>
            <person name="Van den Ackerveken G."/>
            <person name="Jones J.D."/>
            <person name="McDowell J.M."/>
            <person name="Beynon J."/>
            <person name="Tyler B.M."/>
        </authorList>
    </citation>
    <scope>NUCLEOTIDE SEQUENCE [LARGE SCALE GENOMIC DNA]</scope>
    <source>
        <strain evidence="4">Emoy2</strain>
    </source>
</reference>
<accession>M4BNE1</accession>
<feature type="region of interest" description="Disordered" evidence="2">
    <location>
        <begin position="1"/>
        <end position="22"/>
    </location>
</feature>
<dbReference type="HOGENOM" id="CLU_051764_3_0_1"/>
<dbReference type="VEuPathDB" id="FungiDB:HpaG807929"/>
<feature type="coiled-coil region" evidence="1">
    <location>
        <begin position="144"/>
        <end position="171"/>
    </location>
</feature>
<keyword evidence="1" id="KW-0175">Coiled coil</keyword>
<dbReference type="Proteomes" id="UP000011713">
    <property type="component" value="Unassembled WGS sequence"/>
</dbReference>
<reference evidence="3" key="2">
    <citation type="submission" date="2015-06" db="UniProtKB">
        <authorList>
            <consortium name="EnsemblProtists"/>
        </authorList>
    </citation>
    <scope>IDENTIFICATION</scope>
    <source>
        <strain evidence="3">Emoy2</strain>
    </source>
</reference>
<evidence type="ECO:0000313" key="3">
    <source>
        <dbReference type="EnsemblProtists" id="HpaP807929"/>
    </source>
</evidence>
<dbReference type="AlphaFoldDB" id="M4BNE1"/>
<proteinExistence type="predicted"/>
<dbReference type="EMBL" id="JH598455">
    <property type="status" value="NOT_ANNOTATED_CDS"/>
    <property type="molecule type" value="Genomic_DNA"/>
</dbReference>
<dbReference type="EnsemblProtists" id="HpaT807929">
    <property type="protein sequence ID" value="HpaP807929"/>
    <property type="gene ID" value="HpaG807929"/>
</dbReference>